<dbReference type="Gene3D" id="1.20.58.2150">
    <property type="match status" value="1"/>
</dbReference>
<dbReference type="InterPro" id="IPR041437">
    <property type="entry name" value="GH115_C"/>
</dbReference>
<evidence type="ECO:0000313" key="4">
    <source>
        <dbReference type="Proteomes" id="UP001495147"/>
    </source>
</evidence>
<dbReference type="Gene3D" id="3.30.379.10">
    <property type="entry name" value="Chitobiase/beta-hexosaminidase domain 2-like"/>
    <property type="match status" value="1"/>
</dbReference>
<dbReference type="Pfam" id="PF15979">
    <property type="entry name" value="Glyco_hydro_115"/>
    <property type="match status" value="1"/>
</dbReference>
<dbReference type="Gene3D" id="3.20.20.520">
    <property type="entry name" value="Glycosyl hydrolase family 115"/>
    <property type="match status" value="1"/>
</dbReference>
<evidence type="ECO:0000256" key="1">
    <source>
        <dbReference type="ARBA" id="ARBA00022801"/>
    </source>
</evidence>
<dbReference type="PANTHER" id="PTHR37842">
    <property type="match status" value="1"/>
</dbReference>
<organism evidence="3 4">
    <name type="scientific">Roseateles paludis</name>
    <dbReference type="NCBI Taxonomy" id="3145238"/>
    <lineage>
        <taxon>Bacteria</taxon>
        <taxon>Pseudomonadati</taxon>
        <taxon>Pseudomonadota</taxon>
        <taxon>Betaproteobacteria</taxon>
        <taxon>Burkholderiales</taxon>
        <taxon>Sphaerotilaceae</taxon>
        <taxon>Roseateles</taxon>
    </lineage>
</organism>
<dbReference type="InterPro" id="IPR031924">
    <property type="entry name" value="GH115"/>
</dbReference>
<dbReference type="Proteomes" id="UP001495147">
    <property type="component" value="Unassembled WGS sequence"/>
</dbReference>
<dbReference type="Pfam" id="PF17829">
    <property type="entry name" value="GH115_C"/>
    <property type="match status" value="1"/>
</dbReference>
<dbReference type="InterPro" id="IPR042301">
    <property type="entry name" value="GH115_sf"/>
</dbReference>
<name>A0ABV0G7N8_9BURK</name>
<dbReference type="PANTHER" id="PTHR37842:SF2">
    <property type="entry name" value="GYLCOSYL HYDROLASE 115 C-TERMINAL DOMAIN-CONTAINING PROTEIN"/>
    <property type="match status" value="1"/>
</dbReference>
<accession>A0ABV0G7N8</accession>
<protein>
    <submittedName>
        <fullName evidence="3">Glycosyl hydrolase 115 family protein</fullName>
    </submittedName>
</protein>
<evidence type="ECO:0000259" key="2">
    <source>
        <dbReference type="Pfam" id="PF17829"/>
    </source>
</evidence>
<dbReference type="Gene3D" id="2.60.120.1620">
    <property type="match status" value="1"/>
</dbReference>
<comment type="caution">
    <text evidence="3">The sequence shown here is derived from an EMBL/GenBank/DDBJ whole genome shotgun (WGS) entry which is preliminary data.</text>
</comment>
<gene>
    <name evidence="3" type="ORF">ABDJ85_19910</name>
</gene>
<dbReference type="RefSeq" id="WP_347706563.1">
    <property type="nucleotide sequence ID" value="NZ_JBDPZD010000010.1"/>
</dbReference>
<evidence type="ECO:0000313" key="3">
    <source>
        <dbReference type="EMBL" id="MEO3693747.1"/>
    </source>
</evidence>
<proteinExistence type="predicted"/>
<keyword evidence="4" id="KW-1185">Reference proteome</keyword>
<reference evidence="3 4" key="1">
    <citation type="submission" date="2024-05" db="EMBL/GenBank/DDBJ databases">
        <title>Roseateles sp. DJS-2-20 16S ribosomal RNA gene Genome sequencing and assembly.</title>
        <authorList>
            <person name="Woo H."/>
        </authorList>
    </citation>
    <scope>NUCLEOTIDE SEQUENCE [LARGE SCALE GENOMIC DNA]</scope>
    <source>
        <strain evidence="3 4">DJS-2-20</strain>
    </source>
</reference>
<dbReference type="InterPro" id="IPR029018">
    <property type="entry name" value="Hex-like_dom2"/>
</dbReference>
<feature type="domain" description="Gylcosyl hydrolase 115 C-terminal" evidence="2">
    <location>
        <begin position="725"/>
        <end position="887"/>
    </location>
</feature>
<dbReference type="GO" id="GO:0016787">
    <property type="term" value="F:hydrolase activity"/>
    <property type="evidence" value="ECO:0007669"/>
    <property type="project" value="UniProtKB-KW"/>
</dbReference>
<dbReference type="EMBL" id="JBDPZD010000010">
    <property type="protein sequence ID" value="MEO3693747.1"/>
    <property type="molecule type" value="Genomic_DNA"/>
</dbReference>
<sequence>MNPLPLATSQGLKAFAARWGALPLAPIVRRWAACLLVAAGLLPAHAALPAEVIFQPQVAGVALVQGGKPAAVLVDAGADAALQHVARSLAADLERVSGQPAPLVQAVAQLPAGRDVVLIAVAGQSKLLDSLGRARAAIGAERLTGRWEAFRQLVLEQPWPGVRRALVIVGSDRRGAVFGTYDLSERIGVSPWHWFADVPVTRRTDVTVAPGVREDAPKVKYRGFFINDEDPGLSGWAKKKFGGINAQMYAHVFELLLRLKGNYLWPAMWPPKAFNVDDPQNMVLADAMGVVMGTSHHEPLMRAHHEWHNGKSGPAAGGKWDYATNAANLREFWRGGIERMMQKGDGKGYDSLVTIGMRGDGDEAMAEDSAIGLLEQVVAAQRKILEDVTRKPAASTPQVWALYKEVQDYYDHGMQVPDDVTLLFADDNWGQIRRLPAPGAARPGGYGVYYHFDYVGAPRNYKWLNTNQIEKAWQQMDLAYAAGARALWIVNVGDIKPVEFPLSFFMQQAWNPERMGLAELARYPQHWARQSFGDALAEPVARLVTRYSQLVARRKPELIDAGSFKLGGAGPDVLDGGEFGRMVDEWAALEAQLAAAEAQVQPAQQSAFFQLVAHPIRAMANLYRLYYSVAWNRLLAAQGDARANAFADTAERAFRQDEALTDTYHRINDGKWDGMMAQTHIGYTYWNDPPKQTMPAVQQVSVDGVAPTPRFGALPQPAASRLKIFEAPDFAAAQNGRGLTWRVIPNLGRTAGAVTAFPQAQPATTLQDGVRLEYPLDLAEGGDLEVRLILVPTLDTSGKATLRVGVSIDDGEVQVLQDHQIPAPTTTTRDEQRNWNQAVMSNARGLSAHFKGVQPGAHRIKVWRLDDNVVLQRVVAAVGGVPPSYLAY</sequence>
<keyword evidence="1 3" id="KW-0378">Hydrolase</keyword>